<dbReference type="Gene3D" id="3.10.350.10">
    <property type="entry name" value="LysM domain"/>
    <property type="match status" value="1"/>
</dbReference>
<feature type="signal peptide" evidence="3">
    <location>
        <begin position="1"/>
        <end position="20"/>
    </location>
</feature>
<keyword evidence="3" id="KW-0732">Signal</keyword>
<dbReference type="PROSITE" id="PS51257">
    <property type="entry name" value="PROKAR_LIPOPROTEIN"/>
    <property type="match status" value="1"/>
</dbReference>
<evidence type="ECO:0000259" key="4">
    <source>
        <dbReference type="PROSITE" id="PS51782"/>
    </source>
</evidence>
<dbReference type="Pfam" id="PF01551">
    <property type="entry name" value="Peptidase_M23"/>
    <property type="match status" value="1"/>
</dbReference>
<accession>A0A5N0TBU4</accession>
<dbReference type="SMART" id="SM00257">
    <property type="entry name" value="LysM"/>
    <property type="match status" value="1"/>
</dbReference>
<comment type="similarity">
    <text evidence="1">Belongs to the E.coli NlpD/Haemophilus LppB family.</text>
</comment>
<feature type="domain" description="LysM" evidence="4">
    <location>
        <begin position="45"/>
        <end position="89"/>
    </location>
</feature>
<evidence type="ECO:0000256" key="3">
    <source>
        <dbReference type="SAM" id="SignalP"/>
    </source>
</evidence>
<dbReference type="RefSeq" id="WP_150863192.1">
    <property type="nucleotide sequence ID" value="NZ_VYXP01000003.1"/>
</dbReference>
<dbReference type="PANTHER" id="PTHR21666:SF263">
    <property type="entry name" value="MUREIN HYDROLASE ACTIVATOR NLPD"/>
    <property type="match status" value="1"/>
</dbReference>
<keyword evidence="6" id="KW-1185">Reference proteome</keyword>
<dbReference type="PROSITE" id="PS51782">
    <property type="entry name" value="LYSM"/>
    <property type="match status" value="1"/>
</dbReference>
<evidence type="ECO:0000313" key="5">
    <source>
        <dbReference type="EMBL" id="KAA9132482.1"/>
    </source>
</evidence>
<dbReference type="SUPFAM" id="SSF51261">
    <property type="entry name" value="Duplicated hybrid motif"/>
    <property type="match status" value="1"/>
</dbReference>
<dbReference type="InterPro" id="IPR016047">
    <property type="entry name" value="M23ase_b-sheet_dom"/>
</dbReference>
<evidence type="ECO:0000256" key="1">
    <source>
        <dbReference type="ARBA" id="ARBA00038420"/>
    </source>
</evidence>
<evidence type="ECO:0000256" key="2">
    <source>
        <dbReference type="SAM" id="MobiDB-lite"/>
    </source>
</evidence>
<feature type="region of interest" description="Disordered" evidence="2">
    <location>
        <begin position="94"/>
        <end position="188"/>
    </location>
</feature>
<feature type="compositionally biased region" description="Low complexity" evidence="2">
    <location>
        <begin position="116"/>
        <end position="140"/>
    </location>
</feature>
<dbReference type="CDD" id="cd00118">
    <property type="entry name" value="LysM"/>
    <property type="match status" value="1"/>
</dbReference>
<dbReference type="InterPro" id="IPR036779">
    <property type="entry name" value="LysM_dom_sf"/>
</dbReference>
<feature type="chain" id="PRO_5024425954" evidence="3">
    <location>
        <begin position="21"/>
        <end position="289"/>
    </location>
</feature>
<comment type="caution">
    <text evidence="5">The sequence shown here is derived from an EMBL/GenBank/DDBJ whole genome shotgun (WGS) entry which is preliminary data.</text>
</comment>
<dbReference type="GO" id="GO:0009279">
    <property type="term" value="C:cell outer membrane"/>
    <property type="evidence" value="ECO:0007669"/>
    <property type="project" value="TreeGrafter"/>
</dbReference>
<evidence type="ECO:0000313" key="6">
    <source>
        <dbReference type="Proteomes" id="UP000325372"/>
    </source>
</evidence>
<sequence>MNIRGVTRPALILVAVLVLTACGSNPPAPVVDRSYEPRAELPVDGLYSVHRGDTLHGIAFKYGLDWREIARWNAISAPYTIFPDQVLRLNEPPARQASSTTVQTRAVSQPRATTRSAEPPASSSPAPAVATAPQPSKPASKPAPKPPPPASTTTSKPPPATSSRQTPTEWAWPANGPLYRTFKAGDPTRKGIDIVGKSGDPVRATAAGDVVYSGNGLIGYGELVIVKHSDMMLSAYAHNRRRIVQEGDRVSQGQVLAEMGSNDQGKTVLHFEIRRAGQPVDPLQYLPSR</sequence>
<name>A0A5N0TBU4_9GAMM</name>
<reference evidence="5 6" key="1">
    <citation type="submission" date="2019-09" db="EMBL/GenBank/DDBJ databases">
        <title>Wenzhouxiangella sp. Genome sequencing and assembly.</title>
        <authorList>
            <person name="Zhang R."/>
        </authorList>
    </citation>
    <scope>NUCLEOTIDE SEQUENCE [LARGE SCALE GENOMIC DNA]</scope>
    <source>
        <strain evidence="5 6">W260</strain>
    </source>
</reference>
<feature type="compositionally biased region" description="Pro residues" evidence="2">
    <location>
        <begin position="141"/>
        <end position="160"/>
    </location>
</feature>
<dbReference type="InterPro" id="IPR011055">
    <property type="entry name" value="Dup_hybrid_motif"/>
</dbReference>
<dbReference type="PANTHER" id="PTHR21666">
    <property type="entry name" value="PEPTIDASE-RELATED"/>
    <property type="match status" value="1"/>
</dbReference>
<dbReference type="Gene3D" id="2.70.70.10">
    <property type="entry name" value="Glucose Permease (Domain IIA)"/>
    <property type="match status" value="1"/>
</dbReference>
<proteinExistence type="inferred from homology"/>
<dbReference type="CDD" id="cd12797">
    <property type="entry name" value="M23_peptidase"/>
    <property type="match status" value="1"/>
</dbReference>
<dbReference type="GO" id="GO:0032153">
    <property type="term" value="C:cell division site"/>
    <property type="evidence" value="ECO:0007669"/>
    <property type="project" value="TreeGrafter"/>
</dbReference>
<dbReference type="InterPro" id="IPR050570">
    <property type="entry name" value="Cell_wall_metabolism_enzyme"/>
</dbReference>
<protein>
    <submittedName>
        <fullName evidence="5">Peptidoglycan DD-metalloendopeptidase family protein</fullName>
    </submittedName>
</protein>
<dbReference type="GO" id="GO:0004222">
    <property type="term" value="F:metalloendopeptidase activity"/>
    <property type="evidence" value="ECO:0007669"/>
    <property type="project" value="TreeGrafter"/>
</dbReference>
<dbReference type="AlphaFoldDB" id="A0A5N0TBU4"/>
<organism evidence="5 6">
    <name type="scientific">Marinihelvus fidelis</name>
    <dbReference type="NCBI Taxonomy" id="2613842"/>
    <lineage>
        <taxon>Bacteria</taxon>
        <taxon>Pseudomonadati</taxon>
        <taxon>Pseudomonadota</taxon>
        <taxon>Gammaproteobacteria</taxon>
        <taxon>Chromatiales</taxon>
        <taxon>Wenzhouxiangellaceae</taxon>
        <taxon>Marinihelvus</taxon>
    </lineage>
</organism>
<dbReference type="InterPro" id="IPR018392">
    <property type="entry name" value="LysM"/>
</dbReference>
<dbReference type="EMBL" id="VYXP01000003">
    <property type="protein sequence ID" value="KAA9132482.1"/>
    <property type="molecule type" value="Genomic_DNA"/>
</dbReference>
<dbReference type="Proteomes" id="UP000325372">
    <property type="component" value="Unassembled WGS sequence"/>
</dbReference>
<gene>
    <name evidence="5" type="ORF">F3N42_04445</name>
</gene>
<dbReference type="Pfam" id="PF01476">
    <property type="entry name" value="LysM"/>
    <property type="match status" value="1"/>
</dbReference>
<feature type="compositionally biased region" description="Polar residues" evidence="2">
    <location>
        <begin position="96"/>
        <end position="115"/>
    </location>
</feature>